<evidence type="ECO:0000256" key="5">
    <source>
        <dbReference type="ARBA" id="ARBA00022989"/>
    </source>
</evidence>
<dbReference type="InterPro" id="IPR005828">
    <property type="entry name" value="MFS_sugar_transport-like"/>
</dbReference>
<keyword evidence="3 7" id="KW-0813">Transport</keyword>
<dbReference type="GO" id="GO:0000329">
    <property type="term" value="C:fungal-type vacuole membrane"/>
    <property type="evidence" value="ECO:0007669"/>
    <property type="project" value="EnsemblFungi"/>
</dbReference>
<organism evidence="10 11">
    <name type="scientific">Candida glabrata</name>
    <name type="common">Yeast</name>
    <name type="synonym">Torulopsis glabrata</name>
    <dbReference type="NCBI Taxonomy" id="5478"/>
    <lineage>
        <taxon>Eukaryota</taxon>
        <taxon>Fungi</taxon>
        <taxon>Dikarya</taxon>
        <taxon>Ascomycota</taxon>
        <taxon>Saccharomycotina</taxon>
        <taxon>Saccharomycetes</taxon>
        <taxon>Saccharomycetales</taxon>
        <taxon>Saccharomycetaceae</taxon>
        <taxon>Nakaseomyces</taxon>
    </lineage>
</organism>
<proteinExistence type="inferred from homology"/>
<dbReference type="EMBL" id="LLZZ01000179">
    <property type="protein sequence ID" value="KTA95867.1"/>
    <property type="molecule type" value="Genomic_DNA"/>
</dbReference>
<dbReference type="NCBIfam" id="TIGR00879">
    <property type="entry name" value="SP"/>
    <property type="match status" value="1"/>
</dbReference>
<feature type="transmembrane region" description="Helical" evidence="8">
    <location>
        <begin position="202"/>
        <end position="223"/>
    </location>
</feature>
<dbReference type="Proteomes" id="UP000054886">
    <property type="component" value="Unassembled WGS sequence"/>
</dbReference>
<dbReference type="PRINTS" id="PR00171">
    <property type="entry name" value="SUGRTRNSPORT"/>
</dbReference>
<keyword evidence="4 8" id="KW-0812">Transmembrane</keyword>
<evidence type="ECO:0000256" key="3">
    <source>
        <dbReference type="ARBA" id="ARBA00022448"/>
    </source>
</evidence>
<keyword evidence="6 8" id="KW-0472">Membrane</keyword>
<dbReference type="PROSITE" id="PS00217">
    <property type="entry name" value="SUGAR_TRANSPORT_2"/>
    <property type="match status" value="1"/>
</dbReference>
<dbReference type="Pfam" id="PF00083">
    <property type="entry name" value="Sugar_tr"/>
    <property type="match status" value="1"/>
</dbReference>
<dbReference type="VEuPathDB" id="FungiDB:GWK60_C01375"/>
<comment type="subcellular location">
    <subcellularLocation>
        <location evidence="1">Membrane</location>
        <topology evidence="1">Multi-pass membrane protein</topology>
    </subcellularLocation>
</comment>
<dbReference type="PROSITE" id="PS00216">
    <property type="entry name" value="SUGAR_TRANSPORT_1"/>
    <property type="match status" value="1"/>
</dbReference>
<feature type="transmembrane region" description="Helical" evidence="8">
    <location>
        <begin position="21"/>
        <end position="40"/>
    </location>
</feature>
<feature type="transmembrane region" description="Helical" evidence="8">
    <location>
        <begin position="145"/>
        <end position="163"/>
    </location>
</feature>
<dbReference type="InterPro" id="IPR003663">
    <property type="entry name" value="Sugar/inositol_transpt"/>
</dbReference>
<feature type="transmembrane region" description="Helical" evidence="8">
    <location>
        <begin position="357"/>
        <end position="377"/>
    </location>
</feature>
<feature type="transmembrane region" description="Helical" evidence="8">
    <location>
        <begin position="121"/>
        <end position="139"/>
    </location>
</feature>
<evidence type="ECO:0000256" key="2">
    <source>
        <dbReference type="ARBA" id="ARBA00010992"/>
    </source>
</evidence>
<name>A0A0W0C907_CANGB</name>
<feature type="transmembrane region" description="Helical" evidence="8">
    <location>
        <begin position="445"/>
        <end position="465"/>
    </location>
</feature>
<sequence length="485" mass="53408">MTATESLMGNTRRKIELTSSLILAVLVSCLGTIQFGYHIAELNAPQQFLTCSEVKYPHGDPDIPYDETLFGRHGLVQCIPMTTEQFGVVTSVLSVGGLIGSYIAGQLAAKYGKKKISQGTAFVYFIGSLMLTMANGYWTMIFGRLLVGMASGISIVVIPVYINEITPAEYKGAMGTMNQLSINIGILFTQTIALIFTNSYYWRWILLIGTAIALVNFVAWSTIDESPKWLLKRGLTSEAEMVVYKLHGGTYQDAKDQIQTWQTDMNSHHEHADFAGREPTLWEFVTREEYKKPRNVIFMILCAQQFCGINSIIFYGVKVISNSLPNSAVLVNFGISVLNVLMTFVASVIIDSLGRKPLLLSSSALMAGTSFLISIGISKDVPILLVIAVFAYIASFAIGVGPIPLMIISELTTHEAAAKAQSFGTICNWLATFLVGFLFPSFHEVMGGAVYCIFSIVAIGFVIYIKYRVPETKNKTSYSDVWRGY</sequence>
<feature type="transmembrane region" description="Helical" evidence="8">
    <location>
        <begin position="383"/>
        <end position="408"/>
    </location>
</feature>
<dbReference type="AlphaFoldDB" id="A0A0W0C907"/>
<feature type="transmembrane region" description="Helical" evidence="8">
    <location>
        <begin position="296"/>
        <end position="317"/>
    </location>
</feature>
<feature type="domain" description="Major facilitator superfamily (MFS) profile" evidence="9">
    <location>
        <begin position="24"/>
        <end position="473"/>
    </location>
</feature>
<feature type="transmembrane region" description="Helical" evidence="8">
    <location>
        <begin position="420"/>
        <end position="439"/>
    </location>
</feature>
<evidence type="ECO:0000256" key="8">
    <source>
        <dbReference type="SAM" id="Phobius"/>
    </source>
</evidence>
<evidence type="ECO:0000259" key="9">
    <source>
        <dbReference type="PROSITE" id="PS50850"/>
    </source>
</evidence>
<evidence type="ECO:0000313" key="10">
    <source>
        <dbReference type="EMBL" id="KTA95867.1"/>
    </source>
</evidence>
<comment type="caution">
    <text evidence="10">The sequence shown here is derived from an EMBL/GenBank/DDBJ whole genome shotgun (WGS) entry which is preliminary data.</text>
</comment>
<dbReference type="Gene3D" id="1.20.1250.20">
    <property type="entry name" value="MFS general substrate transporter like domains"/>
    <property type="match status" value="1"/>
</dbReference>
<accession>A0A0W0C907</accession>
<evidence type="ECO:0000256" key="4">
    <source>
        <dbReference type="ARBA" id="ARBA00022692"/>
    </source>
</evidence>
<dbReference type="GO" id="GO:0015149">
    <property type="term" value="F:hexose transmembrane transporter activity"/>
    <property type="evidence" value="ECO:0007669"/>
    <property type="project" value="TreeGrafter"/>
</dbReference>
<evidence type="ECO:0000256" key="6">
    <source>
        <dbReference type="ARBA" id="ARBA00023136"/>
    </source>
</evidence>
<dbReference type="VEuPathDB" id="FungiDB:CAGL0C01771g"/>
<reference evidence="10 11" key="1">
    <citation type="submission" date="2015-10" db="EMBL/GenBank/DDBJ databases">
        <title>Draft genomes sequences of Candida glabrata isolates 1A, 1B, 2A, 2B, 3A and 3B.</title>
        <authorList>
            <person name="Haavelsrud O.E."/>
            <person name="Gaustad P."/>
        </authorList>
    </citation>
    <scope>NUCLEOTIDE SEQUENCE [LARGE SCALE GENOMIC DNA]</scope>
    <source>
        <strain evidence="10">910700640</strain>
    </source>
</reference>
<gene>
    <name evidence="10" type="ORF">AO440_000438</name>
</gene>
<evidence type="ECO:0000313" key="11">
    <source>
        <dbReference type="Proteomes" id="UP000054886"/>
    </source>
</evidence>
<dbReference type="SUPFAM" id="SSF103473">
    <property type="entry name" value="MFS general substrate transporter"/>
    <property type="match status" value="1"/>
</dbReference>
<dbReference type="VEuPathDB" id="FungiDB:B1J91_C01771g"/>
<feature type="transmembrane region" description="Helical" evidence="8">
    <location>
        <begin position="86"/>
        <end position="109"/>
    </location>
</feature>
<feature type="transmembrane region" description="Helical" evidence="8">
    <location>
        <begin position="329"/>
        <end position="350"/>
    </location>
</feature>
<dbReference type="InterPro" id="IPR005829">
    <property type="entry name" value="Sugar_transporter_CS"/>
</dbReference>
<comment type="similarity">
    <text evidence="2 7">Belongs to the major facilitator superfamily. Sugar transporter (TC 2.A.1.1) family.</text>
</comment>
<protein>
    <submittedName>
        <fullName evidence="10">Putative metabolite transport protein</fullName>
    </submittedName>
</protein>
<dbReference type="PANTHER" id="PTHR23503">
    <property type="entry name" value="SOLUTE CARRIER FAMILY 2"/>
    <property type="match status" value="1"/>
</dbReference>
<dbReference type="InterPro" id="IPR045263">
    <property type="entry name" value="GLUT"/>
</dbReference>
<evidence type="ECO:0000256" key="1">
    <source>
        <dbReference type="ARBA" id="ARBA00004141"/>
    </source>
</evidence>
<keyword evidence="5 8" id="KW-1133">Transmembrane helix</keyword>
<dbReference type="InterPro" id="IPR036259">
    <property type="entry name" value="MFS_trans_sf"/>
</dbReference>
<dbReference type="PANTHER" id="PTHR23503:SF8">
    <property type="entry name" value="FACILITATED GLUCOSE TRANSPORTER PROTEIN 1"/>
    <property type="match status" value="1"/>
</dbReference>
<dbReference type="PROSITE" id="PS50850">
    <property type="entry name" value="MFS"/>
    <property type="match status" value="1"/>
</dbReference>
<feature type="transmembrane region" description="Helical" evidence="8">
    <location>
        <begin position="175"/>
        <end position="196"/>
    </location>
</feature>
<dbReference type="VEuPathDB" id="FungiDB:GVI51_C01529"/>
<dbReference type="InterPro" id="IPR020846">
    <property type="entry name" value="MFS_dom"/>
</dbReference>
<evidence type="ECO:0000256" key="7">
    <source>
        <dbReference type="RuleBase" id="RU003346"/>
    </source>
</evidence>